<feature type="domain" description="TRPM-like" evidence="13">
    <location>
        <begin position="398"/>
        <end position="654"/>
    </location>
</feature>
<dbReference type="EMBL" id="JAIZAY010000014">
    <property type="protein sequence ID" value="KAJ8028997.1"/>
    <property type="molecule type" value="Genomic_DNA"/>
</dbReference>
<feature type="domain" description="Ion transport" evidence="10">
    <location>
        <begin position="823"/>
        <end position="1037"/>
    </location>
</feature>
<sequence>MAQSWIEETFQKKECKTFIGETRDPMRCRCGRTKADHGFFQGELPPGRQAWNPRHHTLSLPTDAYGQIEFRGAGHGNKAMYIRIADHTDPADILKLMKKHWKLGLPNLVISILGGLRNFEIQPKLKRVLCKGLSKAARTTGAWILTRGTNTGVGIHVGDALNNHSVKMRGRITTIGMCSWGVLNKRENFLGKDLIKSYHSVACPIAKGFKLNSHHTHFLFVDDGTVGQSGAEILLRQKFEKHISQQRLNTQERVPVVSVIIEGGPTAIRTVLANISAHPRIPVVVFDGTGRAADILAFAQKYSNEEGCLTDSLRVQLLETIKHTFSFNQHQAENLYKDLMLCMKKKQLITVFCLGEDGLEDFDLAILSALLKAQSRANPGNKLRLALAWDRADIAKQQIFVHGKDLSEGTLEQAMFEALANNQVDFVKLLKDNGVNFQKFLTVARLEDLYNTTSGPPNTLGYLVSDVRKSGRQEQRYNLYDIGMVVENLMGGTYSSSYTSRKFKVQYSSLKKELSFSFKRNVDIQGLSSTVTSETFLYPFNELFMWAVLTKRHQMALFLWKQDEEALAKALIASQLYKAMAKAADLINLENEIGEEFIKYSVEFKTLALKLLDQCYKEDDDVTLQLLTVKLDNWSDQTCLSLAAAAEHLDFMAHPCCQVLLSDLWMGGLQIRKYINLKVILALVIPPAILLLSFKSKEELLLMPQTFSEHIQDVVEAKKDNDNDEACSSSSSSTSSFTRLKEDDESFRQSNPVSGVSLQERSMLGSPSVTVQTKRKRQLSLLKKLHEFYSAPITKFWALSIAYILFLGLYTFVVLGRVQSWPAIPEMLLISYVVTLGMDHVRELFQSEPPKLSQKLRVFSNSYGNIILSLSVVIFLIGVGLRFYPPTRGWGRVIYSLDIVLWYLQLFIILSVNMYLGTLVNMIGKMMRDMCYFVVLLVIILMSFGVIRESVLNPDRDVSWLAVREVFHEPYWMIYGEVYAGEIIYTCEENATDTDASCPSGAWVVPVAMAIYLIVANILLVNLLIAVFNNTFNKVSSISKQLWKYQRYYLTMKYEQKSILVPPFILLKHCYCLIKSACCRCITNKDESDRGLKLFLPSEEVEMLRDFEEACLELYFKETASNLRASNEEQIRVMAAEMENNSYRLQEIVEKENHTRMNLISFDRRLMKLEMVMYQMVGTLQGIHEIMLKTLSADGSRESLAEAEVGQHAREVDLNSSQDQERGISNQSTPNNQNLIKLRSHLHLSGLQRIPGVEVYDTNENTPEDFGVSPISDVLYPTPSPIVGTDSSSPAQTVDSPSNSPCHSEKVETKGNGKAKQGRKSKKGNVLTRLSTFERYVSLVAPEEEAQEEDEVIVPVKRQVGIFRGQPVQEVVYPSKLRIRLNAKSSGPSHANSEGNVSCLSDSSMRDYSSMPRPTPYVSAPAYTTITDYIDKSELLRQPQLQLLKGRPGETSMDMSNSLYPHSPTPTAESSFFPRLKPSLRSHARLENESLEMEEMVCYNRMNDVGNQSPGGLDDAVGEDRGITFEVKSGPSLV</sequence>
<feature type="region of interest" description="Disordered" evidence="8">
    <location>
        <begin position="1203"/>
        <end position="1232"/>
    </location>
</feature>
<keyword evidence="3 9" id="KW-0812">Transmembrane</keyword>
<protein>
    <submittedName>
        <fullName evidence="14">Transient receptor potential cation channel subfamily M member 3</fullName>
    </submittedName>
</protein>
<proteinExistence type="predicted"/>
<feature type="transmembrane region" description="Helical" evidence="9">
    <location>
        <begin position="1003"/>
        <end position="1028"/>
    </location>
</feature>
<comment type="caution">
    <text evidence="14">The sequence shown here is derived from an EMBL/GenBank/DDBJ whole genome shotgun (WGS) entry which is preliminary data.</text>
</comment>
<evidence type="ECO:0000259" key="13">
    <source>
        <dbReference type="Pfam" id="PF25508"/>
    </source>
</evidence>
<dbReference type="Proteomes" id="UP001152320">
    <property type="component" value="Chromosome 14"/>
</dbReference>
<dbReference type="GO" id="GO:0005886">
    <property type="term" value="C:plasma membrane"/>
    <property type="evidence" value="ECO:0007669"/>
    <property type="project" value="TreeGrafter"/>
</dbReference>
<evidence type="ECO:0000256" key="3">
    <source>
        <dbReference type="ARBA" id="ARBA00022692"/>
    </source>
</evidence>
<evidence type="ECO:0000259" key="11">
    <source>
        <dbReference type="Pfam" id="PF16519"/>
    </source>
</evidence>
<feature type="compositionally biased region" description="Polar residues" evidence="8">
    <location>
        <begin position="1285"/>
        <end position="1302"/>
    </location>
</feature>
<keyword evidence="4 9" id="KW-1133">Transmembrane helix</keyword>
<feature type="transmembrane region" description="Helical" evidence="9">
    <location>
        <begin position="796"/>
        <end position="815"/>
    </location>
</feature>
<feature type="region of interest" description="Disordered" evidence="8">
    <location>
        <begin position="1278"/>
        <end position="1325"/>
    </location>
</feature>
<comment type="subcellular location">
    <subcellularLocation>
        <location evidence="1">Membrane</location>
        <topology evidence="1">Multi-pass membrane protein</topology>
    </subcellularLocation>
</comment>
<dbReference type="Pfam" id="PF16519">
    <property type="entry name" value="TRPM_tetra"/>
    <property type="match status" value="1"/>
</dbReference>
<dbReference type="Pfam" id="PF18139">
    <property type="entry name" value="LSDAT_euk"/>
    <property type="match status" value="1"/>
</dbReference>
<keyword evidence="14" id="KW-0675">Receptor</keyword>
<dbReference type="InterPro" id="IPR032415">
    <property type="entry name" value="TRPM_tetra"/>
</dbReference>
<evidence type="ECO:0000259" key="12">
    <source>
        <dbReference type="Pfam" id="PF18139"/>
    </source>
</evidence>
<evidence type="ECO:0000256" key="7">
    <source>
        <dbReference type="ARBA" id="ARBA00023303"/>
    </source>
</evidence>
<dbReference type="Pfam" id="PF25508">
    <property type="entry name" value="TRPM2"/>
    <property type="match status" value="1"/>
</dbReference>
<evidence type="ECO:0000259" key="10">
    <source>
        <dbReference type="Pfam" id="PF00520"/>
    </source>
</evidence>
<feature type="compositionally biased region" description="Basic and acidic residues" evidence="8">
    <location>
        <begin position="1203"/>
        <end position="1213"/>
    </location>
</feature>
<evidence type="ECO:0000256" key="1">
    <source>
        <dbReference type="ARBA" id="ARBA00004141"/>
    </source>
</evidence>
<feature type="transmembrane region" description="Helical" evidence="9">
    <location>
        <begin position="930"/>
        <end position="947"/>
    </location>
</feature>
<dbReference type="GO" id="GO:0030001">
    <property type="term" value="P:metal ion transport"/>
    <property type="evidence" value="ECO:0007669"/>
    <property type="project" value="TreeGrafter"/>
</dbReference>
<dbReference type="InterPro" id="IPR050927">
    <property type="entry name" value="TRPM"/>
</dbReference>
<accession>A0A9Q1BLR0</accession>
<keyword evidence="5" id="KW-0406">Ion transport</keyword>
<evidence type="ECO:0000313" key="15">
    <source>
        <dbReference type="Proteomes" id="UP001152320"/>
    </source>
</evidence>
<keyword evidence="15" id="KW-1185">Reference proteome</keyword>
<evidence type="ECO:0000256" key="5">
    <source>
        <dbReference type="ARBA" id="ARBA00023065"/>
    </source>
</evidence>
<feature type="domain" description="TRPM SLOG" evidence="12">
    <location>
        <begin position="79"/>
        <end position="342"/>
    </location>
</feature>
<organism evidence="14 15">
    <name type="scientific">Holothuria leucospilota</name>
    <name type="common">Black long sea cucumber</name>
    <name type="synonym">Mertensiothuria leucospilota</name>
    <dbReference type="NCBI Taxonomy" id="206669"/>
    <lineage>
        <taxon>Eukaryota</taxon>
        <taxon>Metazoa</taxon>
        <taxon>Echinodermata</taxon>
        <taxon>Eleutherozoa</taxon>
        <taxon>Echinozoa</taxon>
        <taxon>Holothuroidea</taxon>
        <taxon>Aspidochirotacea</taxon>
        <taxon>Aspidochirotida</taxon>
        <taxon>Holothuriidae</taxon>
        <taxon>Holothuria</taxon>
    </lineage>
</organism>
<evidence type="ECO:0000256" key="8">
    <source>
        <dbReference type="SAM" id="MobiDB-lite"/>
    </source>
</evidence>
<dbReference type="PANTHER" id="PTHR13800:SF1">
    <property type="entry name" value="TRANSIENT RECEPTOR POTENTIAL CATION CHANNEL TRPM"/>
    <property type="match status" value="1"/>
</dbReference>
<dbReference type="InterPro" id="IPR041491">
    <property type="entry name" value="TRPM_SLOG"/>
</dbReference>
<evidence type="ECO:0000313" key="14">
    <source>
        <dbReference type="EMBL" id="KAJ8028997.1"/>
    </source>
</evidence>
<feature type="region of interest" description="Disordered" evidence="8">
    <location>
        <begin position="1384"/>
        <end position="1414"/>
    </location>
</feature>
<keyword evidence="2" id="KW-0813">Transport</keyword>
<feature type="region of interest" description="Disordered" evidence="8">
    <location>
        <begin position="721"/>
        <end position="754"/>
    </location>
</feature>
<dbReference type="Pfam" id="PF00520">
    <property type="entry name" value="Ion_trans"/>
    <property type="match status" value="1"/>
</dbReference>
<evidence type="ECO:0000256" key="6">
    <source>
        <dbReference type="ARBA" id="ARBA00023136"/>
    </source>
</evidence>
<feature type="transmembrane region" description="Helical" evidence="9">
    <location>
        <begin position="901"/>
        <end position="923"/>
    </location>
</feature>
<dbReference type="OrthoDB" id="301415at2759"/>
<feature type="compositionally biased region" description="Polar residues" evidence="8">
    <location>
        <begin position="1214"/>
        <end position="1232"/>
    </location>
</feature>
<evidence type="ECO:0000256" key="9">
    <source>
        <dbReference type="SAM" id="Phobius"/>
    </source>
</evidence>
<keyword evidence="7" id="KW-0407">Ion channel</keyword>
<dbReference type="GO" id="GO:0051262">
    <property type="term" value="P:protein tetramerization"/>
    <property type="evidence" value="ECO:0007669"/>
    <property type="project" value="InterPro"/>
</dbReference>
<name>A0A9Q1BLR0_HOLLE</name>
<feature type="compositionally biased region" description="Polar residues" evidence="8">
    <location>
        <begin position="1384"/>
        <end position="1407"/>
    </location>
</feature>
<evidence type="ECO:0000256" key="4">
    <source>
        <dbReference type="ARBA" id="ARBA00022989"/>
    </source>
</evidence>
<dbReference type="InterPro" id="IPR057366">
    <property type="entry name" value="TRPM-like"/>
</dbReference>
<dbReference type="GO" id="GO:0005261">
    <property type="term" value="F:monoatomic cation channel activity"/>
    <property type="evidence" value="ECO:0007669"/>
    <property type="project" value="TreeGrafter"/>
</dbReference>
<feature type="transmembrane region" description="Helical" evidence="9">
    <location>
        <begin position="862"/>
        <end position="881"/>
    </location>
</feature>
<evidence type="ECO:0000256" key="2">
    <source>
        <dbReference type="ARBA" id="ARBA00022448"/>
    </source>
</evidence>
<gene>
    <name evidence="14" type="ORF">HOLleu_28272</name>
</gene>
<keyword evidence="6 9" id="KW-0472">Membrane</keyword>
<feature type="domain" description="TRPM tetramerisation" evidence="11">
    <location>
        <begin position="1128"/>
        <end position="1181"/>
    </location>
</feature>
<reference evidence="14" key="1">
    <citation type="submission" date="2021-10" db="EMBL/GenBank/DDBJ databases">
        <title>Tropical sea cucumber genome reveals ecological adaptation and Cuvierian tubules defense mechanism.</title>
        <authorList>
            <person name="Chen T."/>
        </authorList>
    </citation>
    <scope>NUCLEOTIDE SEQUENCE</scope>
    <source>
        <strain evidence="14">Nanhai2018</strain>
        <tissue evidence="14">Muscle</tissue>
    </source>
</reference>
<dbReference type="PANTHER" id="PTHR13800">
    <property type="entry name" value="TRANSIENT RECEPTOR POTENTIAL CATION CHANNEL, SUBFAMILY M, MEMBER 6"/>
    <property type="match status" value="1"/>
</dbReference>
<dbReference type="InterPro" id="IPR005821">
    <property type="entry name" value="Ion_trans_dom"/>
</dbReference>